<dbReference type="EMBL" id="BLAD01000071">
    <property type="protein sequence ID" value="GES03684.1"/>
    <property type="molecule type" value="Genomic_DNA"/>
</dbReference>
<organism evidence="1 2">
    <name type="scientific">Acrocarpospora corrugata</name>
    <dbReference type="NCBI Taxonomy" id="35763"/>
    <lineage>
        <taxon>Bacteria</taxon>
        <taxon>Bacillati</taxon>
        <taxon>Actinomycetota</taxon>
        <taxon>Actinomycetes</taxon>
        <taxon>Streptosporangiales</taxon>
        <taxon>Streptosporangiaceae</taxon>
        <taxon>Acrocarpospora</taxon>
    </lineage>
</organism>
<keyword evidence="2" id="KW-1185">Reference proteome</keyword>
<evidence type="ECO:0000313" key="1">
    <source>
        <dbReference type="EMBL" id="GES03684.1"/>
    </source>
</evidence>
<name>A0A5M3W4I5_9ACTN</name>
<dbReference type="AlphaFoldDB" id="A0A5M3W4I5"/>
<protein>
    <recommendedName>
        <fullName evidence="3">Antitoxin SocA-like Panacea domain-containing protein</fullName>
    </recommendedName>
</protein>
<reference evidence="1 2" key="1">
    <citation type="submission" date="2019-10" db="EMBL/GenBank/DDBJ databases">
        <title>Whole genome shotgun sequence of Acrocarpospora corrugata NBRC 13972.</title>
        <authorList>
            <person name="Ichikawa N."/>
            <person name="Kimura A."/>
            <person name="Kitahashi Y."/>
            <person name="Komaki H."/>
            <person name="Oguchi A."/>
        </authorList>
    </citation>
    <scope>NUCLEOTIDE SEQUENCE [LARGE SCALE GENOMIC DNA]</scope>
    <source>
        <strain evidence="1 2">NBRC 13972</strain>
    </source>
</reference>
<sequence length="220" mass="24312">MHTLDPVAGSVPLRGSAAVIAYLLATARTYGVRINRTKLAKLLYLADLRAVEQGISSGSGVEWRWRHYGPHSLRLGEVERDLCAAGLIVVEESVDPYAGYRERVIHLVDAPQVVIDAEFARIVDGVLAEYGQWSAGQLRDLTYQTAPMQAAIKVNRREARLDLAGGPPLPDLGPRLARLRRWLERNPLPEDEPGGIDDLVGESQDLADHRAEATRHLLEE</sequence>
<proteinExistence type="predicted"/>
<evidence type="ECO:0008006" key="3">
    <source>
        <dbReference type="Google" id="ProtNLM"/>
    </source>
</evidence>
<dbReference type="Proteomes" id="UP000334990">
    <property type="component" value="Unassembled WGS sequence"/>
</dbReference>
<comment type="caution">
    <text evidence="1">The sequence shown here is derived from an EMBL/GenBank/DDBJ whole genome shotgun (WGS) entry which is preliminary data.</text>
</comment>
<evidence type="ECO:0000313" key="2">
    <source>
        <dbReference type="Proteomes" id="UP000334990"/>
    </source>
</evidence>
<gene>
    <name evidence="1" type="ORF">Acor_57500</name>
</gene>
<accession>A0A5M3W4I5</accession>